<gene>
    <name evidence="4" type="primary">SPT23_4</name>
    <name evidence="4" type="ORF">KI688_009647</name>
</gene>
<feature type="region of interest" description="Disordered" evidence="3">
    <location>
        <begin position="351"/>
        <end position="510"/>
    </location>
</feature>
<dbReference type="InterPro" id="IPR002110">
    <property type="entry name" value="Ankyrin_rpt"/>
</dbReference>
<comment type="caution">
    <text evidence="4">The sequence shown here is derived from an EMBL/GenBank/DDBJ whole genome shotgun (WGS) entry which is preliminary data.</text>
</comment>
<accession>A0A9P7XZT4</accession>
<protein>
    <submittedName>
        <fullName evidence="4">SPT3 Dosage dependent suppressor of Ty-induced promoter mutations-like protein</fullName>
    </submittedName>
</protein>
<evidence type="ECO:0000313" key="5">
    <source>
        <dbReference type="Proteomes" id="UP000707451"/>
    </source>
</evidence>
<feature type="region of interest" description="Disordered" evidence="3">
    <location>
        <begin position="819"/>
        <end position="845"/>
    </location>
</feature>
<dbReference type="PANTHER" id="PTHR23335:SF1">
    <property type="entry name" value="CALMODULIN-BINDING TRANSCRIPTION ACTIVATOR, ISOFORM F"/>
    <property type="match status" value="1"/>
</dbReference>
<dbReference type="Proteomes" id="UP000707451">
    <property type="component" value="Unassembled WGS sequence"/>
</dbReference>
<dbReference type="GO" id="GO:0003690">
    <property type="term" value="F:double-stranded DNA binding"/>
    <property type="evidence" value="ECO:0007669"/>
    <property type="project" value="TreeGrafter"/>
</dbReference>
<dbReference type="CDD" id="cd00102">
    <property type="entry name" value="IPT"/>
    <property type="match status" value="1"/>
</dbReference>
<dbReference type="SUPFAM" id="SSF48403">
    <property type="entry name" value="Ankyrin repeat"/>
    <property type="match status" value="1"/>
</dbReference>
<evidence type="ECO:0000313" key="4">
    <source>
        <dbReference type="EMBL" id="KAG9070310.1"/>
    </source>
</evidence>
<evidence type="ECO:0000256" key="3">
    <source>
        <dbReference type="SAM" id="MobiDB-lite"/>
    </source>
</evidence>
<feature type="region of interest" description="Disordered" evidence="3">
    <location>
        <begin position="314"/>
        <end position="337"/>
    </location>
</feature>
<feature type="region of interest" description="Disordered" evidence="3">
    <location>
        <begin position="1221"/>
        <end position="1272"/>
    </location>
</feature>
<feature type="compositionally biased region" description="Basic and acidic residues" evidence="3">
    <location>
        <begin position="1221"/>
        <end position="1231"/>
    </location>
</feature>
<dbReference type="OrthoDB" id="366390at2759"/>
<feature type="compositionally biased region" description="Polar residues" evidence="3">
    <location>
        <begin position="1"/>
        <end position="11"/>
    </location>
</feature>
<dbReference type="Gene3D" id="2.60.40.10">
    <property type="entry name" value="Immunoglobulins"/>
    <property type="match status" value="1"/>
</dbReference>
<feature type="compositionally biased region" description="Acidic residues" evidence="3">
    <location>
        <begin position="827"/>
        <end position="836"/>
    </location>
</feature>
<feature type="compositionally biased region" description="Basic residues" evidence="3">
    <location>
        <begin position="351"/>
        <end position="364"/>
    </location>
</feature>
<dbReference type="InterPro" id="IPR013783">
    <property type="entry name" value="Ig-like_fold"/>
</dbReference>
<reference evidence="4" key="1">
    <citation type="submission" date="2021-06" db="EMBL/GenBank/DDBJ databases">
        <title>Genome Sequence of Mortierella hyaline Strain SCG-10, a Cold-Adapted, Nitrate-Reducing Fungus Isolated from Soil in Minnesota, USA.</title>
        <authorList>
            <person name="Aldossari N."/>
        </authorList>
    </citation>
    <scope>NUCLEOTIDE SEQUENCE</scope>
    <source>
        <strain evidence="4">SCG-10</strain>
    </source>
</reference>
<evidence type="ECO:0000256" key="2">
    <source>
        <dbReference type="PROSITE-ProRule" id="PRU00023"/>
    </source>
</evidence>
<dbReference type="InterPro" id="IPR014756">
    <property type="entry name" value="Ig_E-set"/>
</dbReference>
<feature type="region of interest" description="Disordered" evidence="3">
    <location>
        <begin position="1"/>
        <end position="24"/>
    </location>
</feature>
<dbReference type="GO" id="GO:0005634">
    <property type="term" value="C:nucleus"/>
    <property type="evidence" value="ECO:0007669"/>
    <property type="project" value="TreeGrafter"/>
</dbReference>
<dbReference type="EMBL" id="JAHRHY010000004">
    <property type="protein sequence ID" value="KAG9070310.1"/>
    <property type="molecule type" value="Genomic_DNA"/>
</dbReference>
<feature type="compositionally biased region" description="Polar residues" evidence="3">
    <location>
        <begin position="491"/>
        <end position="504"/>
    </location>
</feature>
<dbReference type="PROSITE" id="PS50088">
    <property type="entry name" value="ANK_REPEAT"/>
    <property type="match status" value="1"/>
</dbReference>
<organism evidence="4 5">
    <name type="scientific">Linnemannia hyalina</name>
    <dbReference type="NCBI Taxonomy" id="64524"/>
    <lineage>
        <taxon>Eukaryota</taxon>
        <taxon>Fungi</taxon>
        <taxon>Fungi incertae sedis</taxon>
        <taxon>Mucoromycota</taxon>
        <taxon>Mortierellomycotina</taxon>
        <taxon>Mortierellomycetes</taxon>
        <taxon>Mortierellales</taxon>
        <taxon>Mortierellaceae</taxon>
        <taxon>Linnemannia</taxon>
    </lineage>
</organism>
<feature type="compositionally biased region" description="Polar residues" evidence="3">
    <location>
        <begin position="54"/>
        <end position="76"/>
    </location>
</feature>
<dbReference type="InterPro" id="IPR036770">
    <property type="entry name" value="Ankyrin_rpt-contain_sf"/>
</dbReference>
<keyword evidence="1 2" id="KW-0040">ANK repeat</keyword>
<dbReference type="PANTHER" id="PTHR23335">
    <property type="entry name" value="CALMODULIN-BINDING TRANSCRIPTION ACTIVATOR CAMTA"/>
    <property type="match status" value="1"/>
</dbReference>
<dbReference type="GO" id="GO:0006357">
    <property type="term" value="P:regulation of transcription by RNA polymerase II"/>
    <property type="evidence" value="ECO:0007669"/>
    <property type="project" value="TreeGrafter"/>
</dbReference>
<evidence type="ECO:0000256" key="1">
    <source>
        <dbReference type="ARBA" id="ARBA00023043"/>
    </source>
</evidence>
<feature type="region of interest" description="Disordered" evidence="3">
    <location>
        <begin position="859"/>
        <end position="883"/>
    </location>
</feature>
<feature type="compositionally biased region" description="Basic residues" evidence="3">
    <location>
        <begin position="435"/>
        <end position="445"/>
    </location>
</feature>
<keyword evidence="5" id="KW-1185">Reference proteome</keyword>
<feature type="region of interest" description="Disordered" evidence="3">
    <location>
        <begin position="51"/>
        <end position="76"/>
    </location>
</feature>
<sequence>MHTPSSSAQQHHITHPSSVSPSTSTVSTVYFGGMENDMTPASSVLDISQRDLHNNNAPSPAAGETSNSQQQQSGAYLSSWAKADGSLINRTLTVPGDNTTLDEVMRRLSHSSAGSEMNTIRPASATSMLDDGDMAAYSLEARIIQKKDQLEELSATGTIIPAPTVEEVRTGQQFLIKIHLSRNNSATLPSRFPALRVGRREAINTAGEARSEPEPLTLEIAVHLAKSGQTRKGACAKCCHKYGPSSPILVLLDPLSPSATDPASYAHVDTTSGSITMLAKVLCSSTDHGERGNKDRYIFEFRLKSTSSMPLIASTTVLSDNNSPRTSEAPEDEGDTVSSCFTQPIMCSGHHKAKRVYPHQRPIKTPKGIPTPKTKTIKRHKSVPTITMPLQGNSSTHADRAGGDTSSSSDYLQDSAGGPLSFLPDPLSQLNNYSHHPHHPHHQHQQQHEQEHHHNLHQNDLNSRSHSLDNQGHSFVSTSSTLSNNDDDSAHTPTTSTSNANSHGLSDPMQQLPCPRIIEVRPDHGPIRKATDVVLRGLAFREGMVPYFGCFPARDIVVETSNLMVCKVPESPLPGTVTIAIYDHLGNNFSDLSSFTYTDDSETELLILQLQLRLAHRALEYMHARATGQKGNAVDILKDIPGLATSPRSGSVLMMDAPDSGLLDEVSEAVMTSSEGEEVGEDIPLMTLAQIEESILSTLDNVPRGMDISVQLDDGTNLLHLAILLGLNYLAVRLIEEGCDLEAQDVWSMTPLMYAVLKSNEVIARILIIAGATSSGASTPQAFYARLPRTVEPTQSMYNFLSVSCTRFSGSSRLYTVETPSSIQDSEMTEEEEESIEASSDGSVEVAPSASAAVVVADKVEPLPEPTSSNISKSSEGDDKKVKQEPLPYLATAMQGIRTTPFMPPLDEQDLPPMHTVEQDGSVTINTKVILGADYYGSQGADYYGSHGPELFRNVHPESGYHSGVYSEVQEQLNRLHLTTLPSQGVQMEVALKQLTPTSTSSSAAARQRSVAVNMMRSMPALELFRTGDTFGVEIRLKSTDPRVPMPKEFLGLRFPYEMVKRVSGRPASIFTEMTYILRASVELGKSSVPLSTLTTTTSDQVQEHEHMEGEESQYGDGIPLIGTCQACSKFLHEHKQLSPTRRSPSNPSFYPVLQFNIPGTSTNSTTTATSANIAVATAAAQAVASSAGVVEMRDGVCEVKAKVNCSSLHHLVQREKARRTAELKLRRQQQEQEAASSPLTPAAAAATPSKPSESSSTGVKAKKSSSSLSMADLKDPGFVFKFEIVHPVTGEVVARSETKPILFQSYSRGRS</sequence>
<dbReference type="Gene3D" id="1.25.40.20">
    <property type="entry name" value="Ankyrin repeat-containing domain"/>
    <property type="match status" value="1"/>
</dbReference>
<proteinExistence type="predicted"/>
<feature type="compositionally biased region" description="Polar residues" evidence="3">
    <location>
        <begin position="458"/>
        <end position="476"/>
    </location>
</feature>
<feature type="repeat" description="ANK" evidence="2">
    <location>
        <begin position="714"/>
        <end position="746"/>
    </location>
</feature>
<feature type="compositionally biased region" description="Low complexity" evidence="3">
    <location>
        <begin position="365"/>
        <end position="374"/>
    </location>
</feature>
<feature type="compositionally biased region" description="Polar residues" evidence="3">
    <location>
        <begin position="384"/>
        <end position="396"/>
    </location>
</feature>
<dbReference type="SUPFAM" id="SSF81296">
    <property type="entry name" value="E set domains"/>
    <property type="match status" value="1"/>
</dbReference>
<dbReference type="GO" id="GO:0003712">
    <property type="term" value="F:transcription coregulator activity"/>
    <property type="evidence" value="ECO:0007669"/>
    <property type="project" value="TreeGrafter"/>
</dbReference>
<feature type="compositionally biased region" description="Polar residues" evidence="3">
    <location>
        <begin position="314"/>
        <end position="326"/>
    </location>
</feature>
<name>A0A9P7XZT4_9FUNG</name>
<feature type="compositionally biased region" description="Low complexity" evidence="3">
    <location>
        <begin position="1232"/>
        <end position="1258"/>
    </location>
</feature>